<accession>A0A2H3KQ29</accession>
<protein>
    <submittedName>
        <fullName evidence="4">Capsule biosynthesis protein CapD</fullName>
    </submittedName>
</protein>
<organism evidence="4 5">
    <name type="scientific">Candidatus Chloroploca asiatica</name>
    <dbReference type="NCBI Taxonomy" id="1506545"/>
    <lineage>
        <taxon>Bacteria</taxon>
        <taxon>Bacillati</taxon>
        <taxon>Chloroflexota</taxon>
        <taxon>Chloroflexia</taxon>
        <taxon>Chloroflexales</taxon>
        <taxon>Chloroflexineae</taxon>
        <taxon>Oscillochloridaceae</taxon>
        <taxon>Candidatus Chloroploca</taxon>
    </lineage>
</organism>
<dbReference type="InterPro" id="IPR051203">
    <property type="entry name" value="Polysaccharide_Synthase-Rel"/>
</dbReference>
<dbReference type="InterPro" id="IPR003869">
    <property type="entry name" value="Polysac_CapD-like"/>
</dbReference>
<dbReference type="EMBL" id="LYXE01000041">
    <property type="protein sequence ID" value="PDW00441.1"/>
    <property type="molecule type" value="Genomic_DNA"/>
</dbReference>
<evidence type="ECO:0000256" key="2">
    <source>
        <dbReference type="SAM" id="Phobius"/>
    </source>
</evidence>
<dbReference type="PANTHER" id="PTHR43318:SF1">
    <property type="entry name" value="POLYSACCHARIDE BIOSYNTHESIS PROTEIN EPSC-RELATED"/>
    <property type="match status" value="1"/>
</dbReference>
<dbReference type="SUPFAM" id="SSF51735">
    <property type="entry name" value="NAD(P)-binding Rossmann-fold domains"/>
    <property type="match status" value="1"/>
</dbReference>
<evidence type="ECO:0000256" key="1">
    <source>
        <dbReference type="ARBA" id="ARBA00007430"/>
    </source>
</evidence>
<dbReference type="Gene3D" id="3.40.50.720">
    <property type="entry name" value="NAD(P)-binding Rossmann-like Domain"/>
    <property type="match status" value="2"/>
</dbReference>
<dbReference type="Pfam" id="PF13727">
    <property type="entry name" value="CoA_binding_3"/>
    <property type="match status" value="1"/>
</dbReference>
<dbReference type="Pfam" id="PF02719">
    <property type="entry name" value="Polysacc_synt_2"/>
    <property type="match status" value="1"/>
</dbReference>
<evidence type="ECO:0000313" key="4">
    <source>
        <dbReference type="EMBL" id="PDW00441.1"/>
    </source>
</evidence>
<reference evidence="4 5" key="1">
    <citation type="submission" date="2016-05" db="EMBL/GenBank/DDBJ databases">
        <authorList>
            <person name="Lavstsen T."/>
            <person name="Jespersen J.S."/>
        </authorList>
    </citation>
    <scope>NUCLEOTIDE SEQUENCE [LARGE SCALE GENOMIC DNA]</scope>
    <source>
        <strain evidence="4 5">B7-9</strain>
    </source>
</reference>
<gene>
    <name evidence="4" type="ORF">A9Q02_09615</name>
</gene>
<keyword evidence="2" id="KW-0812">Transmembrane</keyword>
<feature type="transmembrane region" description="Helical" evidence="2">
    <location>
        <begin position="9"/>
        <end position="29"/>
    </location>
</feature>
<feature type="domain" description="Polysaccharide biosynthesis protein CapD-like" evidence="3">
    <location>
        <begin position="290"/>
        <end position="578"/>
    </location>
</feature>
<feature type="transmembrane region" description="Helical" evidence="2">
    <location>
        <begin position="41"/>
        <end position="62"/>
    </location>
</feature>
<dbReference type="Proteomes" id="UP000220922">
    <property type="component" value="Unassembled WGS sequence"/>
</dbReference>
<feature type="transmembrane region" description="Helical" evidence="2">
    <location>
        <begin position="74"/>
        <end position="102"/>
    </location>
</feature>
<dbReference type="RefSeq" id="WP_097650984.1">
    <property type="nucleotide sequence ID" value="NZ_LYXE01000041.1"/>
</dbReference>
<dbReference type="SUPFAM" id="SSF53335">
    <property type="entry name" value="S-adenosyl-L-methionine-dependent methyltransferases"/>
    <property type="match status" value="1"/>
</dbReference>
<proteinExistence type="inferred from homology"/>
<evidence type="ECO:0000313" key="5">
    <source>
        <dbReference type="Proteomes" id="UP000220922"/>
    </source>
</evidence>
<dbReference type="CDD" id="cd05237">
    <property type="entry name" value="UDP_invert_4-6DH_SDR_e"/>
    <property type="match status" value="1"/>
</dbReference>
<keyword evidence="5" id="KW-1185">Reference proteome</keyword>
<keyword evidence="2" id="KW-1133">Transmembrane helix</keyword>
<keyword evidence="2" id="KW-0472">Membrane</keyword>
<evidence type="ECO:0000259" key="3">
    <source>
        <dbReference type="Pfam" id="PF02719"/>
    </source>
</evidence>
<comment type="similarity">
    <text evidence="1">Belongs to the polysaccharide synthase family.</text>
</comment>
<dbReference type="OrthoDB" id="9803111at2"/>
<comment type="caution">
    <text evidence="4">The sequence shown here is derived from an EMBL/GenBank/DDBJ whole genome shotgun (WGS) entry which is preliminary data.</text>
</comment>
<name>A0A2H3KQ29_9CHLR</name>
<dbReference type="InterPro" id="IPR036291">
    <property type="entry name" value="NAD(P)-bd_dom_sf"/>
</dbReference>
<dbReference type="AlphaFoldDB" id="A0A2H3KQ29"/>
<sequence length="659" mass="72764">MDRFRNRHLLLADLILIPLAVYTAFLLRLELFGIGGYRPGFLFMVATAMALVPLMLAQARIYQQYWRYVSVDEILVLIRTVTLAVLLLGAIVLTFGALVPALRIPRSIPLILLPLLVAMLGSPRLALRVWSNQRKRREIPHWDEEARTPVLVMGAGDGGAMTVRELQSKLFWRMRVVGFLDDDPKKRGVSIHGVSVLGDRYAIPELVKQYRVRQVIIAMPTAPGKAIREIVQICQSVGVQTLTVPGLSELLDGSLKLNQLRSVEITDLLRREPVQTDIGAVRDLIRGRRVLVTGGGGSIGSELCRQIVRFGPAELLILGHGENSIFEIHSELRRTIAAQRDVSPPILTPLIADIRDTVRLNNLLQHHQPQIVFHAAAHKHVPLMEANPIEAISNNVLGTRNLLEAAEAAGVERFVMISSDKAVNPTSVMGATKRMAEMLVHQMGQRTGRPYVAVRFGNVLGSRGSVVLTFKQQIAAGGPVTVTHPEMQRYFMTIPEAVQLVLQASVLGTQGEVFMLDMGEPVKVVDLARDMIRLSGLEEGQDIDIVFQGMRPGEKLFEELFAAGEKYRATTHAKIFVAGTVNNWVPVELADSLAVIEGAIHAHDEEVLLQMLRTLVPEYQPPQHVAPLPDFAPSVAKIGASQNGYHPVREPLETLTPRS</sequence>
<dbReference type="PANTHER" id="PTHR43318">
    <property type="entry name" value="UDP-N-ACETYLGLUCOSAMINE 4,6-DEHYDRATASE"/>
    <property type="match status" value="1"/>
</dbReference>
<dbReference type="InterPro" id="IPR029063">
    <property type="entry name" value="SAM-dependent_MTases_sf"/>
</dbReference>